<organism evidence="2 3">
    <name type="scientific">Cucurbita argyrosperma subsp. sororia</name>
    <dbReference type="NCBI Taxonomy" id="37648"/>
    <lineage>
        <taxon>Eukaryota</taxon>
        <taxon>Viridiplantae</taxon>
        <taxon>Streptophyta</taxon>
        <taxon>Embryophyta</taxon>
        <taxon>Tracheophyta</taxon>
        <taxon>Spermatophyta</taxon>
        <taxon>Magnoliopsida</taxon>
        <taxon>eudicotyledons</taxon>
        <taxon>Gunneridae</taxon>
        <taxon>Pentapetalae</taxon>
        <taxon>rosids</taxon>
        <taxon>fabids</taxon>
        <taxon>Cucurbitales</taxon>
        <taxon>Cucurbitaceae</taxon>
        <taxon>Cucurbiteae</taxon>
        <taxon>Cucurbita</taxon>
    </lineage>
</organism>
<feature type="region of interest" description="Disordered" evidence="1">
    <location>
        <begin position="1"/>
        <end position="24"/>
    </location>
</feature>
<feature type="region of interest" description="Disordered" evidence="1">
    <location>
        <begin position="108"/>
        <end position="170"/>
    </location>
</feature>
<evidence type="ECO:0000256" key="1">
    <source>
        <dbReference type="SAM" id="MobiDB-lite"/>
    </source>
</evidence>
<dbReference type="PANTHER" id="PTHR33922:SF2">
    <property type="entry name" value="OS07G0589600 PROTEIN"/>
    <property type="match status" value="1"/>
</dbReference>
<reference evidence="2 3" key="1">
    <citation type="journal article" date="2021" name="Hortic Res">
        <title>The domestication of Cucurbita argyrosperma as revealed by the genome of its wild relative.</title>
        <authorList>
            <person name="Barrera-Redondo J."/>
            <person name="Sanchez-de la Vega G."/>
            <person name="Aguirre-Liguori J.A."/>
            <person name="Castellanos-Morales G."/>
            <person name="Gutierrez-Guerrero Y.T."/>
            <person name="Aguirre-Dugua X."/>
            <person name="Aguirre-Planter E."/>
            <person name="Tenaillon M.I."/>
            <person name="Lira-Saade R."/>
            <person name="Eguiarte L.E."/>
        </authorList>
    </citation>
    <scope>NUCLEOTIDE SEQUENCE [LARGE SCALE GENOMIC DNA]</scope>
    <source>
        <strain evidence="2">JBR-2021</strain>
    </source>
</reference>
<accession>A0AAV6P077</accession>
<gene>
    <name evidence="2" type="ORF">SDJN03_02516</name>
</gene>
<feature type="non-terminal residue" evidence="2">
    <location>
        <position position="1"/>
    </location>
</feature>
<feature type="compositionally biased region" description="Low complexity" evidence="1">
    <location>
        <begin position="111"/>
        <end position="143"/>
    </location>
</feature>
<dbReference type="PANTHER" id="PTHR33922">
    <property type="entry name" value="OS01G0888066 PROTEIN-RELATED"/>
    <property type="match status" value="1"/>
</dbReference>
<dbReference type="AlphaFoldDB" id="A0AAV6P077"/>
<proteinExistence type="predicted"/>
<dbReference type="Proteomes" id="UP000685013">
    <property type="component" value="Chromosome 2"/>
</dbReference>
<evidence type="ECO:0000313" key="2">
    <source>
        <dbReference type="EMBL" id="KAG6605199.1"/>
    </source>
</evidence>
<evidence type="ECO:0000313" key="3">
    <source>
        <dbReference type="Proteomes" id="UP000685013"/>
    </source>
</evidence>
<keyword evidence="3" id="KW-1185">Reference proteome</keyword>
<name>A0AAV6P077_9ROSI</name>
<protein>
    <recommendedName>
        <fullName evidence="4">Membrane-associated kinase regulator 1</fullName>
    </recommendedName>
</protein>
<dbReference type="EMBL" id="JAGKQH010000002">
    <property type="protein sequence ID" value="KAG6605199.1"/>
    <property type="molecule type" value="Genomic_DNA"/>
</dbReference>
<evidence type="ECO:0008006" key="4">
    <source>
        <dbReference type="Google" id="ProtNLM"/>
    </source>
</evidence>
<sequence length="304" mass="34341">MATTIHGGEEHDKQDEDEDEEEALSLCDLPVKEKQQPLLLNENPITEDFDFNHWPPPPSPPPMCAADDIFFQGHLLPLRLSVSSDNTHNHFFSKPLSARSESMDHNMLRFRNGSSSSSSNSSRSHYSRCSSISNNSISIPTNSKPRTQNNVFHSHPSPTPQIRSFSTFGRRSRSRSSSRWDFFRVGLLRTPGMELHDLKTRTTVTNAVPTVGQKTTASFLGVVSCKKSVETIPAAKKIRNWSGNIGKKRNEKGEGIGIREKELNDNVEIREKEKEKATRLSHRRTFEWLKQLSHATTFADQQSS</sequence>
<comment type="caution">
    <text evidence="2">The sequence shown here is derived from an EMBL/GenBank/DDBJ whole genome shotgun (WGS) entry which is preliminary data.</text>
</comment>